<evidence type="ECO:0000313" key="14">
    <source>
        <dbReference type="Proteomes" id="UP000245609"/>
    </source>
</evidence>
<accession>A0A2T9Y8N0</accession>
<dbReference type="GO" id="GO:0106310">
    <property type="term" value="F:protein serine kinase activity"/>
    <property type="evidence" value="ECO:0007669"/>
    <property type="project" value="RHEA"/>
</dbReference>
<evidence type="ECO:0000256" key="5">
    <source>
        <dbReference type="ARBA" id="ARBA00022741"/>
    </source>
</evidence>
<gene>
    <name evidence="13" type="ORF">BB560_006353</name>
</gene>
<evidence type="ECO:0000256" key="3">
    <source>
        <dbReference type="ARBA" id="ARBA00022527"/>
    </source>
</evidence>
<dbReference type="Pfam" id="PF16579">
    <property type="entry name" value="AdenylateSensor"/>
    <property type="match status" value="1"/>
</dbReference>
<evidence type="ECO:0000256" key="6">
    <source>
        <dbReference type="ARBA" id="ARBA00022777"/>
    </source>
</evidence>
<sequence length="1030" mass="114312">MSVNQKIGDYTVVKTVGSGSFGKVKQAVHNYTKQVVALKVINRSKLVHSDMAGRVNREIQYLKMLRHPHIIKLYEVISTPTDIIMVIEFAGGELFNYLVEKGRMSESNARKFFQQIIAAVEYSHRRGIVHSLLLDPFDNVKVADFGLSNIIKDGEFLKTSCGSPNYAAPEVINGKLYAGPDVDVWSCGVILYVMLCGKLPFDDDNIPSLFKKISSGIFVVPSYVSPEAKHLIQQMLVVDPTSRITIPEIRKNKWFNVDLPDYLQPLPEGVDPMQLEVMNNDIVSDLVTKLQLPRSEVNSLLRVDGTNFVKVSYQLLLDNKHMIERSKLSESTGIKNFSLSTSPPVWNAVSANVLLNHQNPLDAAYGRTLHSPGFRFDSNNNPENDQINQNSSISVLSSSIPKSSILRQRDNAGHPDSKGQIVPGRVKIEDQSNITKAVLANNAARNSPHLPGKTNDVHSPEDSTLKATKTPSNYFRAQLPPLPQNVTNVIQSAGQSPNSESSIESIRKFYNEVSERNKKENAHRLSQTQAVYDEPGPFRGGNHYAADFNTSGDKNGLLGVPSTQGTNHTGNSPGIVSSSLDHNNFYGHPLHHNSNKAFKDTSKTRPRWHFGIRSKSQPAEVMNEIYKTLSALDMKWKAFDPYHIRIKYVRYLNDDHKDLPNLMPEKFGDNFKFGSSGNSESIFNTGSKRKSTYGFMMGPGNQHLHRGHNQSNLMETRVDLQLYRVDQKNYLVDFRAVVPPAQKERNHSKLEPDLGTVPLVPDPVDVASVSIPLPQSLTNPGSALRSLYGNNQSIANVNFESLRVSEKDIPPFPFKPEQHDPEFVFDSEIDSGEKKDSSNFNNQVNNLMINIDIPGKPRSMSLVGDKPLPVPSSLPGFENVPFGSKVKSLAQHEVTQTELAQSLRVGIEPQFENELSARDVDSNRDSISGIGINKKEAFKSESPFGTSLGSPKPDILNIAARNFANSPGTQYMVAPSSFRSGSIQSQKELIKGLVINKSTTDATGQVFDIFPFFEVCARLISRLAVPQQKS</sequence>
<keyword evidence="3" id="KW-0723">Serine/threonine-protein kinase</keyword>
<dbReference type="STRING" id="133381.A0A2T9Y8N0"/>
<feature type="region of interest" description="Disordered" evidence="11">
    <location>
        <begin position="441"/>
        <end position="466"/>
    </location>
</feature>
<reference evidence="13 14" key="1">
    <citation type="journal article" date="2018" name="MBio">
        <title>Comparative Genomics Reveals the Core Gene Toolbox for the Fungus-Insect Symbiosis.</title>
        <authorList>
            <person name="Wang Y."/>
            <person name="Stata M."/>
            <person name="Wang W."/>
            <person name="Stajich J.E."/>
            <person name="White M.M."/>
            <person name="Moncalvo J.M."/>
        </authorList>
    </citation>
    <scope>NUCLEOTIDE SEQUENCE [LARGE SCALE GENOMIC DNA]</scope>
    <source>
        <strain evidence="13 14">SC-DP-2</strain>
    </source>
</reference>
<dbReference type="Gene3D" id="1.10.510.10">
    <property type="entry name" value="Transferase(Phosphotransferase) domain 1"/>
    <property type="match status" value="1"/>
</dbReference>
<evidence type="ECO:0000256" key="7">
    <source>
        <dbReference type="ARBA" id="ARBA00022840"/>
    </source>
</evidence>
<protein>
    <recommendedName>
        <fullName evidence="2">non-specific serine/threonine protein kinase</fullName>
        <ecNumber evidence="2">2.7.11.1</ecNumber>
    </recommendedName>
</protein>
<dbReference type="InterPro" id="IPR000719">
    <property type="entry name" value="Prot_kinase_dom"/>
</dbReference>
<dbReference type="CDD" id="cd12122">
    <property type="entry name" value="AMPKA_C"/>
    <property type="match status" value="1"/>
</dbReference>
<evidence type="ECO:0000256" key="10">
    <source>
        <dbReference type="PROSITE-ProRule" id="PRU10141"/>
    </source>
</evidence>
<keyword evidence="5 10" id="KW-0547">Nucleotide-binding</keyword>
<dbReference type="GO" id="GO:0004674">
    <property type="term" value="F:protein serine/threonine kinase activity"/>
    <property type="evidence" value="ECO:0007669"/>
    <property type="project" value="UniProtKB-KW"/>
</dbReference>
<dbReference type="Proteomes" id="UP000245609">
    <property type="component" value="Unassembled WGS sequence"/>
</dbReference>
<dbReference type="GO" id="GO:0005737">
    <property type="term" value="C:cytoplasm"/>
    <property type="evidence" value="ECO:0007669"/>
    <property type="project" value="TreeGrafter"/>
</dbReference>
<evidence type="ECO:0000259" key="12">
    <source>
        <dbReference type="PROSITE" id="PS50011"/>
    </source>
</evidence>
<keyword evidence="6" id="KW-0418">Kinase</keyword>
<dbReference type="InterPro" id="IPR011009">
    <property type="entry name" value="Kinase-like_dom_sf"/>
</dbReference>
<dbReference type="SUPFAM" id="SSF56112">
    <property type="entry name" value="Protein kinase-like (PK-like)"/>
    <property type="match status" value="1"/>
</dbReference>
<dbReference type="GO" id="GO:0035556">
    <property type="term" value="P:intracellular signal transduction"/>
    <property type="evidence" value="ECO:0007669"/>
    <property type="project" value="TreeGrafter"/>
</dbReference>
<comment type="caution">
    <text evidence="13">The sequence shown here is derived from an EMBL/GenBank/DDBJ whole genome shotgun (WGS) entry which is preliminary data.</text>
</comment>
<dbReference type="EC" id="2.7.11.1" evidence="2"/>
<evidence type="ECO:0000256" key="2">
    <source>
        <dbReference type="ARBA" id="ARBA00012513"/>
    </source>
</evidence>
<name>A0A2T9Y8N0_9FUNG</name>
<dbReference type="SUPFAM" id="SSF103243">
    <property type="entry name" value="KA1-like"/>
    <property type="match status" value="1"/>
</dbReference>
<evidence type="ECO:0000256" key="4">
    <source>
        <dbReference type="ARBA" id="ARBA00022679"/>
    </source>
</evidence>
<dbReference type="FunFam" id="1.10.510.10:FF:000571">
    <property type="entry name" value="Maternal embryonic leucine zipper kinase"/>
    <property type="match status" value="1"/>
</dbReference>
<proteinExistence type="inferred from homology"/>
<feature type="compositionally biased region" description="Basic and acidic residues" evidence="11">
    <location>
        <begin position="455"/>
        <end position="464"/>
    </location>
</feature>
<keyword evidence="7 10" id="KW-0067">ATP-binding</keyword>
<evidence type="ECO:0000313" key="13">
    <source>
        <dbReference type="EMBL" id="PVU88677.1"/>
    </source>
</evidence>
<dbReference type="InterPro" id="IPR017441">
    <property type="entry name" value="Protein_kinase_ATP_BS"/>
</dbReference>
<dbReference type="FunFam" id="3.30.200.20:FF:000236">
    <property type="entry name" value="Non-specific serine/threonine protein kinase"/>
    <property type="match status" value="1"/>
</dbReference>
<feature type="binding site" evidence="10">
    <location>
        <position position="39"/>
    </location>
    <ligand>
        <name>ATP</name>
        <dbReference type="ChEBI" id="CHEBI:30616"/>
    </ligand>
</feature>
<feature type="region of interest" description="Disordered" evidence="11">
    <location>
        <begin position="519"/>
        <end position="542"/>
    </location>
</feature>
<dbReference type="PROSITE" id="PS50011">
    <property type="entry name" value="PROTEIN_KINASE_DOM"/>
    <property type="match status" value="1"/>
</dbReference>
<dbReference type="Gene3D" id="3.30.310.80">
    <property type="entry name" value="Kinase associated domain 1, KA1"/>
    <property type="match status" value="1"/>
</dbReference>
<dbReference type="InterPro" id="IPR032270">
    <property type="entry name" value="AMPK_C"/>
</dbReference>
<organism evidence="13 14">
    <name type="scientific">Smittium megazygosporum</name>
    <dbReference type="NCBI Taxonomy" id="133381"/>
    <lineage>
        <taxon>Eukaryota</taxon>
        <taxon>Fungi</taxon>
        <taxon>Fungi incertae sedis</taxon>
        <taxon>Zoopagomycota</taxon>
        <taxon>Kickxellomycotina</taxon>
        <taxon>Harpellomycetes</taxon>
        <taxon>Harpellales</taxon>
        <taxon>Legeriomycetaceae</taxon>
        <taxon>Smittium</taxon>
    </lineage>
</organism>
<dbReference type="GO" id="GO:0005524">
    <property type="term" value="F:ATP binding"/>
    <property type="evidence" value="ECO:0007669"/>
    <property type="project" value="UniProtKB-UniRule"/>
</dbReference>
<keyword evidence="4" id="KW-0808">Transferase</keyword>
<dbReference type="PROSITE" id="PS00107">
    <property type="entry name" value="PROTEIN_KINASE_ATP"/>
    <property type="match status" value="1"/>
</dbReference>
<evidence type="ECO:0000256" key="1">
    <source>
        <dbReference type="ARBA" id="ARBA00006234"/>
    </source>
</evidence>
<comment type="catalytic activity">
    <reaction evidence="9">
        <text>L-seryl-[protein] + ATP = O-phospho-L-seryl-[protein] + ADP + H(+)</text>
        <dbReference type="Rhea" id="RHEA:17989"/>
        <dbReference type="Rhea" id="RHEA-COMP:9863"/>
        <dbReference type="Rhea" id="RHEA-COMP:11604"/>
        <dbReference type="ChEBI" id="CHEBI:15378"/>
        <dbReference type="ChEBI" id="CHEBI:29999"/>
        <dbReference type="ChEBI" id="CHEBI:30616"/>
        <dbReference type="ChEBI" id="CHEBI:83421"/>
        <dbReference type="ChEBI" id="CHEBI:456216"/>
        <dbReference type="EC" id="2.7.11.1"/>
    </reaction>
</comment>
<dbReference type="Pfam" id="PF00069">
    <property type="entry name" value="Pkinase"/>
    <property type="match status" value="1"/>
</dbReference>
<evidence type="ECO:0000256" key="9">
    <source>
        <dbReference type="ARBA" id="ARBA00048679"/>
    </source>
</evidence>
<evidence type="ECO:0000256" key="11">
    <source>
        <dbReference type="SAM" id="MobiDB-lite"/>
    </source>
</evidence>
<dbReference type="EMBL" id="MBFS01003126">
    <property type="protein sequence ID" value="PVU88677.1"/>
    <property type="molecule type" value="Genomic_DNA"/>
</dbReference>
<dbReference type="PANTHER" id="PTHR24346">
    <property type="entry name" value="MAP/MICROTUBULE AFFINITY-REGULATING KINASE"/>
    <property type="match status" value="1"/>
</dbReference>
<keyword evidence="14" id="KW-1185">Reference proteome</keyword>
<dbReference type="PANTHER" id="PTHR24346:SF110">
    <property type="entry name" value="NON-SPECIFIC SERINE_THREONINE PROTEIN KINASE"/>
    <property type="match status" value="1"/>
</dbReference>
<comment type="similarity">
    <text evidence="1">Belongs to the protein kinase superfamily. CAMK Ser/Thr protein kinase family. SNF1 subfamily.</text>
</comment>
<feature type="domain" description="Protein kinase" evidence="12">
    <location>
        <begin position="10"/>
        <end position="255"/>
    </location>
</feature>
<evidence type="ECO:0000256" key="8">
    <source>
        <dbReference type="ARBA" id="ARBA00047899"/>
    </source>
</evidence>
<dbReference type="InterPro" id="IPR028375">
    <property type="entry name" value="KA1/Ssp2_C"/>
</dbReference>
<comment type="catalytic activity">
    <reaction evidence="8">
        <text>L-threonyl-[protein] + ATP = O-phospho-L-threonyl-[protein] + ADP + H(+)</text>
        <dbReference type="Rhea" id="RHEA:46608"/>
        <dbReference type="Rhea" id="RHEA-COMP:11060"/>
        <dbReference type="Rhea" id="RHEA-COMP:11605"/>
        <dbReference type="ChEBI" id="CHEBI:15378"/>
        <dbReference type="ChEBI" id="CHEBI:30013"/>
        <dbReference type="ChEBI" id="CHEBI:30616"/>
        <dbReference type="ChEBI" id="CHEBI:61977"/>
        <dbReference type="ChEBI" id="CHEBI:456216"/>
        <dbReference type="EC" id="2.7.11.1"/>
    </reaction>
</comment>
<dbReference type="AlphaFoldDB" id="A0A2T9Y8N0"/>
<dbReference type="OrthoDB" id="193931at2759"/>